<dbReference type="RefSeq" id="WP_055062809.1">
    <property type="nucleotide sequence ID" value="NZ_AP031452.1"/>
</dbReference>
<dbReference type="InterPro" id="IPR052344">
    <property type="entry name" value="Transposase-related"/>
</dbReference>
<dbReference type="EMBL" id="CVRQ01000069">
    <property type="protein sequence ID" value="CRL42396.1"/>
    <property type="molecule type" value="Genomic_DNA"/>
</dbReference>
<feature type="domain" description="Transposase IS66 central" evidence="3">
    <location>
        <begin position="199"/>
        <end position="488"/>
    </location>
</feature>
<dbReference type="Proteomes" id="UP000049472">
    <property type="component" value="Unassembled WGS sequence"/>
</dbReference>
<dbReference type="InterPro" id="IPR039552">
    <property type="entry name" value="IS66_C"/>
</dbReference>
<evidence type="ECO:0000256" key="1">
    <source>
        <dbReference type="SAM" id="Coils"/>
    </source>
</evidence>
<dbReference type="AlphaFoldDB" id="A0A0M6WXU7"/>
<proteinExistence type="predicted"/>
<name>A0A0M6WXU7_9FIRM</name>
<reference evidence="7" key="1">
    <citation type="submission" date="2015-05" db="EMBL/GenBank/DDBJ databases">
        <authorList>
            <consortium name="Pathogen Informatics"/>
        </authorList>
    </citation>
    <scope>NUCLEOTIDE SEQUENCE [LARGE SCALE GENOMIC DNA]</scope>
    <source>
        <strain evidence="7">T1-815</strain>
    </source>
</reference>
<feature type="domain" description="Transposase IS66 C-terminal" evidence="5">
    <location>
        <begin position="495"/>
        <end position="536"/>
    </location>
</feature>
<evidence type="ECO:0000256" key="2">
    <source>
        <dbReference type="SAM" id="MobiDB-lite"/>
    </source>
</evidence>
<sequence>MAIKYTEEQLNTVDKSLIIQMFLNQQEELSKAVNQIEQLTKEVQSGNDKLQRMMEQIILSNNARFGRSSEKMDNTDQISFMEVDGNIIFFNESEAVCDLSAEEPEDLEPKPRGKKKVGKKEADMSGLPVNRVNHYMTEEELIAEFGENGWKQLPDAISKRYKFIPAKVIVTEHHVGVYASKKDNRIVKADHPKALLKGSPVSASIAAAIMNGKYVNAFPLYRLEKEFERYGLAITRQNMANWMIRLGETYISVMYDYLHKLIYDYHVIQADETPVLVNKDGRAAGSKSYMWVYRSGYMNPEQQIILYDYQLTRNASHPREFLKDFSGICVTDGYQVYHTLEKEKEDLTIAGCWVHMRRRFEQALQVIPKGSQKGTVSYIAMKQIQAIYREEGKLKDLTSNERLEQRQAIIKPLVDALFMYLKQNQANVSGSCKLQDAFKYALNQEKYLKVFLTDGDVPIDNNASERAIRGFCVGKKNWQMIDTINGARTSAMIYSIAETAKANNLKPYDYFEYLLEEIPKHMEDTDRSFLEDLLPWSENLPAHIRK</sequence>
<dbReference type="InterPro" id="IPR024463">
    <property type="entry name" value="Transposase_TnpC_homeodom"/>
</dbReference>
<accession>A0A0M6WXU7</accession>
<dbReference type="Pfam" id="PF03050">
    <property type="entry name" value="DDE_Tnp_IS66"/>
    <property type="match status" value="1"/>
</dbReference>
<keyword evidence="1" id="KW-0175">Coiled coil</keyword>
<evidence type="ECO:0000259" key="3">
    <source>
        <dbReference type="Pfam" id="PF03050"/>
    </source>
</evidence>
<feature type="region of interest" description="Disordered" evidence="2">
    <location>
        <begin position="101"/>
        <end position="123"/>
    </location>
</feature>
<dbReference type="Pfam" id="PF13817">
    <property type="entry name" value="DDE_Tnp_IS66_C"/>
    <property type="match status" value="1"/>
</dbReference>
<feature type="domain" description="Transposase TnpC homeodomain" evidence="4">
    <location>
        <begin position="53"/>
        <end position="131"/>
    </location>
</feature>
<keyword evidence="7" id="KW-1185">Reference proteome</keyword>
<dbReference type="Pfam" id="PF13007">
    <property type="entry name" value="LZ_Tnp_IS66"/>
    <property type="match status" value="1"/>
</dbReference>
<feature type="coiled-coil region" evidence="1">
    <location>
        <begin position="22"/>
        <end position="56"/>
    </location>
</feature>
<dbReference type="InterPro" id="IPR004291">
    <property type="entry name" value="Transposase_IS66_central"/>
</dbReference>
<dbReference type="NCBIfam" id="NF033517">
    <property type="entry name" value="transpos_IS66"/>
    <property type="match status" value="1"/>
</dbReference>
<organism evidence="6 7">
    <name type="scientific">Agathobacter rectalis</name>
    <dbReference type="NCBI Taxonomy" id="39491"/>
    <lineage>
        <taxon>Bacteria</taxon>
        <taxon>Bacillati</taxon>
        <taxon>Bacillota</taxon>
        <taxon>Clostridia</taxon>
        <taxon>Lachnospirales</taxon>
        <taxon>Lachnospiraceae</taxon>
        <taxon>Agathobacter</taxon>
    </lineage>
</organism>
<dbReference type="PANTHER" id="PTHR33678:SF2">
    <property type="match status" value="1"/>
</dbReference>
<evidence type="ECO:0000259" key="5">
    <source>
        <dbReference type="Pfam" id="PF13817"/>
    </source>
</evidence>
<evidence type="ECO:0000259" key="4">
    <source>
        <dbReference type="Pfam" id="PF13007"/>
    </source>
</evidence>
<protein>
    <submittedName>
        <fullName evidence="6">Transposase and inactivated derivatives</fullName>
    </submittedName>
</protein>
<evidence type="ECO:0000313" key="7">
    <source>
        <dbReference type="Proteomes" id="UP000049472"/>
    </source>
</evidence>
<evidence type="ECO:0000313" key="6">
    <source>
        <dbReference type="EMBL" id="CRL42396.1"/>
    </source>
</evidence>
<dbReference type="PANTHER" id="PTHR33678">
    <property type="entry name" value="BLL1576 PROTEIN"/>
    <property type="match status" value="1"/>
</dbReference>
<gene>
    <name evidence="6" type="ORF">T1815_01641</name>
</gene>